<dbReference type="GO" id="GO:0005524">
    <property type="term" value="F:ATP binding"/>
    <property type="evidence" value="ECO:0007669"/>
    <property type="project" value="InterPro"/>
</dbReference>
<keyword evidence="3" id="KW-0862">Zinc</keyword>
<dbReference type="InterPro" id="IPR018163">
    <property type="entry name" value="Thr/Ala-tRNA-synth_IIc_edit"/>
</dbReference>
<reference evidence="5 6" key="1">
    <citation type="submission" date="2018-01" db="EMBL/GenBank/DDBJ databases">
        <title>Complete and assembled Genome of Pantoea gaviniae DSM22758T.</title>
        <authorList>
            <person name="Stevens M.J.A."/>
            <person name="Zurfluh K."/>
            <person name="Stephan R."/>
        </authorList>
    </citation>
    <scope>NUCLEOTIDE SEQUENCE [LARGE SCALE GENOMIC DNA]</scope>
    <source>
        <strain evidence="5 6">DSM 22758</strain>
    </source>
</reference>
<dbReference type="KEGG" id="pgz:C2E15_13040"/>
<dbReference type="RefSeq" id="WP_104957749.1">
    <property type="nucleotide sequence ID" value="NZ_CP026377.1"/>
</dbReference>
<dbReference type="InterPro" id="IPR012947">
    <property type="entry name" value="tRNA_SAD"/>
</dbReference>
<comment type="cofactor">
    <cofactor evidence="1">
        <name>Zn(2+)</name>
        <dbReference type="ChEBI" id="CHEBI:29105"/>
    </cofactor>
</comment>
<feature type="domain" description="Threonyl/alanyl tRNA synthetase SAD" evidence="4">
    <location>
        <begin position="193"/>
        <end position="234"/>
    </location>
</feature>
<evidence type="ECO:0000259" key="4">
    <source>
        <dbReference type="SMART" id="SM00863"/>
    </source>
</evidence>
<sequence>MTQLLCYSEPEATRCAARLTDWGDDEKGSWIAVDRTVFYPQGGGQMSDRGALTLGTQSLPCSLALLRDGAVRHYLPTLPESLERGAPLQLAIDAPFRLMASRSHSAGHLISHVVETLRPGLVPDKGHHFLPGAYVAFQGELADEPESFLRLVQQQTEAAIAASLPVRIGARTFSDIAALRPELADKIPQQPQIRTVAIGDYRPFACGGTHVSHSGVIGALALRKIKVKNGVRISYELLSD</sequence>
<dbReference type="InterPro" id="IPR051335">
    <property type="entry name" value="Alanyl-tRNA_Editing_Enzymes"/>
</dbReference>
<dbReference type="PANTHER" id="PTHR43462">
    <property type="entry name" value="ALANYL-TRNA EDITING PROTEIN"/>
    <property type="match status" value="1"/>
</dbReference>
<evidence type="ECO:0000313" key="6">
    <source>
        <dbReference type="Proteomes" id="UP000238365"/>
    </source>
</evidence>
<evidence type="ECO:0000313" key="5">
    <source>
        <dbReference type="EMBL" id="AUX93913.1"/>
    </source>
</evidence>
<organism evidence="5 6">
    <name type="scientific">Mixta gaviniae</name>
    <dbReference type="NCBI Taxonomy" id="665914"/>
    <lineage>
        <taxon>Bacteria</taxon>
        <taxon>Pseudomonadati</taxon>
        <taxon>Pseudomonadota</taxon>
        <taxon>Gammaproteobacteria</taxon>
        <taxon>Enterobacterales</taxon>
        <taxon>Erwiniaceae</taxon>
        <taxon>Mixta</taxon>
    </lineage>
</organism>
<dbReference type="Gene3D" id="2.40.30.130">
    <property type="match status" value="1"/>
</dbReference>
<keyword evidence="2" id="KW-0479">Metal-binding</keyword>
<protein>
    <recommendedName>
        <fullName evidence="4">Threonyl/alanyl tRNA synthetase SAD domain-containing protein</fullName>
    </recommendedName>
</protein>
<name>A0A2L0IH59_9GAMM</name>
<keyword evidence="6" id="KW-1185">Reference proteome</keyword>
<dbReference type="GO" id="GO:0046872">
    <property type="term" value="F:metal ion binding"/>
    <property type="evidence" value="ECO:0007669"/>
    <property type="project" value="UniProtKB-KW"/>
</dbReference>
<dbReference type="InterPro" id="IPR009000">
    <property type="entry name" value="Transl_B-barrel_sf"/>
</dbReference>
<dbReference type="Proteomes" id="UP000238365">
    <property type="component" value="Chromosome"/>
</dbReference>
<dbReference type="GO" id="GO:0043039">
    <property type="term" value="P:tRNA aminoacylation"/>
    <property type="evidence" value="ECO:0007669"/>
    <property type="project" value="InterPro"/>
</dbReference>
<dbReference type="GO" id="GO:0004812">
    <property type="term" value="F:aminoacyl-tRNA ligase activity"/>
    <property type="evidence" value="ECO:0007669"/>
    <property type="project" value="InterPro"/>
</dbReference>
<dbReference type="SMART" id="SM00863">
    <property type="entry name" value="tRNA_SAD"/>
    <property type="match status" value="1"/>
</dbReference>
<dbReference type="PANTHER" id="PTHR43462:SF2">
    <property type="entry name" value="THREONYL AND ALANYL TRNA SYNTHETASE SECOND ADDITIONAL DOMAIN-CONTAINING PROTEIN"/>
    <property type="match status" value="1"/>
</dbReference>
<accession>A0A2L0IH59</accession>
<evidence type="ECO:0000256" key="2">
    <source>
        <dbReference type="ARBA" id="ARBA00022723"/>
    </source>
</evidence>
<proteinExistence type="predicted"/>
<dbReference type="Gene3D" id="3.30.980.10">
    <property type="entry name" value="Threonyl-trna Synthetase, Chain A, domain 2"/>
    <property type="match status" value="1"/>
</dbReference>
<evidence type="ECO:0000256" key="3">
    <source>
        <dbReference type="ARBA" id="ARBA00022833"/>
    </source>
</evidence>
<gene>
    <name evidence="5" type="ORF">C2E15_13040</name>
</gene>
<dbReference type="Pfam" id="PF07973">
    <property type="entry name" value="tRNA_SAD"/>
    <property type="match status" value="1"/>
</dbReference>
<dbReference type="SUPFAM" id="SSF50447">
    <property type="entry name" value="Translation proteins"/>
    <property type="match status" value="1"/>
</dbReference>
<dbReference type="SUPFAM" id="SSF55186">
    <property type="entry name" value="ThrRS/AlaRS common domain"/>
    <property type="match status" value="1"/>
</dbReference>
<dbReference type="EMBL" id="CP026377">
    <property type="protein sequence ID" value="AUX93913.1"/>
    <property type="molecule type" value="Genomic_DNA"/>
</dbReference>
<evidence type="ECO:0000256" key="1">
    <source>
        <dbReference type="ARBA" id="ARBA00001947"/>
    </source>
</evidence>
<dbReference type="AlphaFoldDB" id="A0A2L0IH59"/>